<dbReference type="SUPFAM" id="SSF51735">
    <property type="entry name" value="NAD(P)-binding Rossmann-fold domains"/>
    <property type="match status" value="1"/>
</dbReference>
<organism evidence="4 5">
    <name type="scientific">Nisaea acidiphila</name>
    <dbReference type="NCBI Taxonomy" id="1862145"/>
    <lineage>
        <taxon>Bacteria</taxon>
        <taxon>Pseudomonadati</taxon>
        <taxon>Pseudomonadota</taxon>
        <taxon>Alphaproteobacteria</taxon>
        <taxon>Rhodospirillales</taxon>
        <taxon>Thalassobaculaceae</taxon>
        <taxon>Nisaea</taxon>
    </lineage>
</organism>
<dbReference type="Proteomes" id="UP001060336">
    <property type="component" value="Chromosome"/>
</dbReference>
<dbReference type="PANTHER" id="PTHR43103:SF3">
    <property type="entry name" value="ADP-L-GLYCERO-D-MANNO-HEPTOSE-6-EPIMERASE"/>
    <property type="match status" value="1"/>
</dbReference>
<dbReference type="EMBL" id="CP102480">
    <property type="protein sequence ID" value="UUX48291.1"/>
    <property type="molecule type" value="Genomic_DNA"/>
</dbReference>
<keyword evidence="1" id="KW-0521">NADP</keyword>
<dbReference type="Pfam" id="PF01370">
    <property type="entry name" value="Epimerase"/>
    <property type="match status" value="1"/>
</dbReference>
<dbReference type="PANTHER" id="PTHR43103">
    <property type="entry name" value="NUCLEOSIDE-DIPHOSPHATE-SUGAR EPIMERASE"/>
    <property type="match status" value="1"/>
</dbReference>
<feature type="domain" description="NAD-dependent epimerase/dehydratase" evidence="3">
    <location>
        <begin position="3"/>
        <end position="218"/>
    </location>
</feature>
<evidence type="ECO:0000313" key="5">
    <source>
        <dbReference type="Proteomes" id="UP001060336"/>
    </source>
</evidence>
<protein>
    <submittedName>
        <fullName evidence="4">SDR family oxidoreductase</fullName>
    </submittedName>
</protein>
<evidence type="ECO:0000256" key="1">
    <source>
        <dbReference type="ARBA" id="ARBA00022857"/>
    </source>
</evidence>
<sequence>MKVTITGASGFIGQKLARRLLDSNALVASDGSRKPVTELTLLDVVNAPDALTSDARVRSLAGDITDETLLAEAIPGDTDSVFHLAAIVSAGAEEDFDLGMAVNLDATRAILEILRKADGVPKMVFASSCAAFGGDLPHIVEDMTATTPQTSYGTQKAIGELLVSDYSRKGFVDGRSLRFPTVVVRPGKPNKAASTFASSIIREPLQGETAVCPVAGDARMWLASPRSIVENTVHAHNLAADAWGASRTVSLPGFSVTVAGMAKALESVAGPAVAGRIDWTPDPFIEKIVRGWPPEFNTKRAAALGFSQDEGMESVIRAFIEDELGGTIAA</sequence>
<dbReference type="InterPro" id="IPR050005">
    <property type="entry name" value="DenD"/>
</dbReference>
<dbReference type="NCBIfam" id="NF043036">
    <property type="entry name" value="ErythonDh"/>
    <property type="match status" value="1"/>
</dbReference>
<name>A0A9J7AKW1_9PROT</name>
<proteinExistence type="predicted"/>
<dbReference type="InterPro" id="IPR001509">
    <property type="entry name" value="Epimerase_deHydtase"/>
</dbReference>
<dbReference type="RefSeq" id="WP_257766799.1">
    <property type="nucleotide sequence ID" value="NZ_CP102480.1"/>
</dbReference>
<dbReference type="CDD" id="cd05238">
    <property type="entry name" value="Gne_like_SDR_e"/>
    <property type="match status" value="1"/>
</dbReference>
<keyword evidence="2" id="KW-0119">Carbohydrate metabolism</keyword>
<dbReference type="Gene3D" id="3.40.50.720">
    <property type="entry name" value="NAD(P)-binding Rossmann-like Domain"/>
    <property type="match status" value="1"/>
</dbReference>
<evidence type="ECO:0000313" key="4">
    <source>
        <dbReference type="EMBL" id="UUX48291.1"/>
    </source>
</evidence>
<evidence type="ECO:0000256" key="2">
    <source>
        <dbReference type="ARBA" id="ARBA00023277"/>
    </source>
</evidence>
<evidence type="ECO:0000259" key="3">
    <source>
        <dbReference type="Pfam" id="PF01370"/>
    </source>
</evidence>
<dbReference type="AlphaFoldDB" id="A0A9J7AKW1"/>
<accession>A0A9J7AKW1</accession>
<dbReference type="GO" id="GO:0016491">
    <property type="term" value="F:oxidoreductase activity"/>
    <property type="evidence" value="ECO:0007669"/>
    <property type="project" value="InterPro"/>
</dbReference>
<dbReference type="Gene3D" id="3.90.25.10">
    <property type="entry name" value="UDP-galactose 4-epimerase, domain 1"/>
    <property type="match status" value="1"/>
</dbReference>
<dbReference type="InterPro" id="IPR036291">
    <property type="entry name" value="NAD(P)-bd_dom_sf"/>
</dbReference>
<reference evidence="4" key="1">
    <citation type="submission" date="2022-08" db="EMBL/GenBank/DDBJ databases">
        <title>Nisaea acidiphila sp. nov., isolated from a marine algal debris and emended description of the genus Nisaea Urios et al. 2008.</title>
        <authorList>
            <person name="Kwon K."/>
        </authorList>
    </citation>
    <scope>NUCLEOTIDE SEQUENCE</scope>
    <source>
        <strain evidence="4">MEBiC11861</strain>
    </source>
</reference>
<dbReference type="KEGG" id="naci:NUH88_12785"/>
<keyword evidence="5" id="KW-1185">Reference proteome</keyword>
<gene>
    <name evidence="4" type="ORF">NUH88_12785</name>
</gene>